<feature type="non-terminal residue" evidence="2">
    <location>
        <position position="161"/>
    </location>
</feature>
<accession>A0AA36D1V1</accession>
<sequence length="161" mass="17624">MLDRLLFEVTQVYEPLILGLFLFALWLTNKWADDETSAQLLWPSIFTGVGLATYPMVPVSVVTESAYLTYCASTRAIVITLISAASGFIYFVVMSGFASTVLSLVMVGLSCFYALSFHFLARVSAGYDSADPHLMAALGLDAPSHKRPSAGQRIWDLLRDA</sequence>
<keyword evidence="3" id="KW-1185">Reference proteome</keyword>
<keyword evidence="1" id="KW-0472">Membrane</keyword>
<proteinExistence type="predicted"/>
<feature type="transmembrane region" description="Helical" evidence="1">
    <location>
        <begin position="67"/>
        <end position="93"/>
    </location>
</feature>
<evidence type="ECO:0000256" key="1">
    <source>
        <dbReference type="SAM" id="Phobius"/>
    </source>
</evidence>
<organism evidence="2 3">
    <name type="scientific">Mesorhabditis spiculigera</name>
    <dbReference type="NCBI Taxonomy" id="96644"/>
    <lineage>
        <taxon>Eukaryota</taxon>
        <taxon>Metazoa</taxon>
        <taxon>Ecdysozoa</taxon>
        <taxon>Nematoda</taxon>
        <taxon>Chromadorea</taxon>
        <taxon>Rhabditida</taxon>
        <taxon>Rhabditina</taxon>
        <taxon>Rhabditomorpha</taxon>
        <taxon>Rhabditoidea</taxon>
        <taxon>Rhabditidae</taxon>
        <taxon>Mesorhabditinae</taxon>
        <taxon>Mesorhabditis</taxon>
    </lineage>
</organism>
<protein>
    <submittedName>
        <fullName evidence="2">Uncharacterized protein</fullName>
    </submittedName>
</protein>
<gene>
    <name evidence="2" type="ORF">MSPICULIGERA_LOCUS17679</name>
</gene>
<feature type="transmembrane region" description="Helical" evidence="1">
    <location>
        <begin position="12"/>
        <end position="28"/>
    </location>
</feature>
<reference evidence="2" key="1">
    <citation type="submission" date="2023-06" db="EMBL/GenBank/DDBJ databases">
        <authorList>
            <person name="Delattre M."/>
        </authorList>
    </citation>
    <scope>NUCLEOTIDE SEQUENCE</scope>
    <source>
        <strain evidence="2">AF72</strain>
    </source>
</reference>
<dbReference type="EMBL" id="CATQJA010002657">
    <property type="protein sequence ID" value="CAJ0579463.1"/>
    <property type="molecule type" value="Genomic_DNA"/>
</dbReference>
<dbReference type="AlphaFoldDB" id="A0AA36D1V1"/>
<evidence type="ECO:0000313" key="2">
    <source>
        <dbReference type="EMBL" id="CAJ0579463.1"/>
    </source>
</evidence>
<name>A0AA36D1V1_9BILA</name>
<evidence type="ECO:0000313" key="3">
    <source>
        <dbReference type="Proteomes" id="UP001177023"/>
    </source>
</evidence>
<feature type="transmembrane region" description="Helical" evidence="1">
    <location>
        <begin position="100"/>
        <end position="121"/>
    </location>
</feature>
<feature type="transmembrane region" description="Helical" evidence="1">
    <location>
        <begin position="40"/>
        <end position="61"/>
    </location>
</feature>
<comment type="caution">
    <text evidence="2">The sequence shown here is derived from an EMBL/GenBank/DDBJ whole genome shotgun (WGS) entry which is preliminary data.</text>
</comment>
<dbReference type="Proteomes" id="UP001177023">
    <property type="component" value="Unassembled WGS sequence"/>
</dbReference>
<keyword evidence="1" id="KW-1133">Transmembrane helix</keyword>
<keyword evidence="1" id="KW-0812">Transmembrane</keyword>